<dbReference type="Proteomes" id="UP000058446">
    <property type="component" value="Chromosome"/>
</dbReference>
<accession>A0A0K2H1K6</accession>
<evidence type="ECO:0000256" key="1">
    <source>
        <dbReference type="SAM" id="Phobius"/>
    </source>
</evidence>
<dbReference type="Pfam" id="PF23809">
    <property type="entry name" value="Phage_holin_9"/>
    <property type="match status" value="1"/>
</dbReference>
<name>A0A0K2H1K6_9CORY</name>
<feature type="transmembrane region" description="Helical" evidence="1">
    <location>
        <begin position="62"/>
        <end position="81"/>
    </location>
</feature>
<evidence type="ECO:0008006" key="4">
    <source>
        <dbReference type="Google" id="ProtNLM"/>
    </source>
</evidence>
<protein>
    <recommendedName>
        <fullName evidence="4">Holin</fullName>
    </recommendedName>
</protein>
<sequence>MLFFCPRQPAWAFLHSQIRRKHIMETIRNFIPASARATWYAVASALVAALVSWGVLDDTAAPAITGVIIATVTLVFALLHSDTPWRQAVYGLAAALGVLGVYLGWGSEVQMDALLAVIAPVLGLGTAAATTNPGEYVGEHRLGE</sequence>
<dbReference type="STRING" id="1408189.CLAC_09650"/>
<evidence type="ECO:0000313" key="2">
    <source>
        <dbReference type="EMBL" id="ALA67922.1"/>
    </source>
</evidence>
<dbReference type="PATRIC" id="fig|1408189.4.peg.1935"/>
<keyword evidence="1" id="KW-1133">Transmembrane helix</keyword>
<evidence type="ECO:0000313" key="3">
    <source>
        <dbReference type="Proteomes" id="UP000058446"/>
    </source>
</evidence>
<gene>
    <name evidence="2" type="ORF">CLAC_09650</name>
</gene>
<keyword evidence="1" id="KW-0472">Membrane</keyword>
<proteinExistence type="predicted"/>
<feature type="transmembrane region" description="Helical" evidence="1">
    <location>
        <begin position="37"/>
        <end position="56"/>
    </location>
</feature>
<feature type="transmembrane region" description="Helical" evidence="1">
    <location>
        <begin position="88"/>
        <end position="107"/>
    </location>
</feature>
<dbReference type="KEGG" id="clw:CLAC_09650"/>
<keyword evidence="1" id="KW-0812">Transmembrane</keyword>
<reference evidence="2 3" key="1">
    <citation type="submission" date="2013-10" db="EMBL/GenBank/DDBJ databases">
        <title>Complete genome sequence of Corynebacterium lactis DSM 45799(T), isolated from raw cow milk.</title>
        <authorList>
            <person name="Ruckert C."/>
            <person name="Albersmeier A."/>
            <person name="Lipski A."/>
            <person name="Kalinowski J."/>
        </authorList>
    </citation>
    <scope>NUCLEOTIDE SEQUENCE [LARGE SCALE GENOMIC DNA]</scope>
    <source>
        <strain evidence="2 3">RW2-5</strain>
    </source>
</reference>
<dbReference type="AlphaFoldDB" id="A0A0K2H1K6"/>
<dbReference type="InterPro" id="IPR056390">
    <property type="entry name" value="Holin_phage"/>
</dbReference>
<dbReference type="EMBL" id="CP006841">
    <property type="protein sequence ID" value="ALA67922.1"/>
    <property type="molecule type" value="Genomic_DNA"/>
</dbReference>
<organism evidence="2 3">
    <name type="scientific">Corynebacterium lactis RW2-5</name>
    <dbReference type="NCBI Taxonomy" id="1408189"/>
    <lineage>
        <taxon>Bacteria</taxon>
        <taxon>Bacillati</taxon>
        <taxon>Actinomycetota</taxon>
        <taxon>Actinomycetes</taxon>
        <taxon>Mycobacteriales</taxon>
        <taxon>Corynebacteriaceae</taxon>
        <taxon>Corynebacterium</taxon>
    </lineage>
</organism>
<keyword evidence="3" id="KW-1185">Reference proteome</keyword>